<reference evidence="8" key="1">
    <citation type="submission" date="2016-04" db="EMBL/GenBank/DDBJ databases">
        <authorList>
            <person name="Evans L.H."/>
            <person name="Alamgir A."/>
            <person name="Owens N."/>
            <person name="Weber N.D."/>
            <person name="Virtaneva K."/>
            <person name="Barbian K."/>
            <person name="Babar A."/>
            <person name="Rosenke K."/>
        </authorList>
    </citation>
    <scope>NUCLEOTIDE SEQUENCE</scope>
    <source>
        <strain evidence="8">86-1</strain>
    </source>
</reference>
<evidence type="ECO:0000259" key="7">
    <source>
        <dbReference type="Pfam" id="PF14322"/>
    </source>
</evidence>
<dbReference type="Gene3D" id="1.25.40.390">
    <property type="match status" value="1"/>
</dbReference>
<organism evidence="8">
    <name type="scientific">uncultured Dysgonomonas sp</name>
    <dbReference type="NCBI Taxonomy" id="206096"/>
    <lineage>
        <taxon>Bacteria</taxon>
        <taxon>Pseudomonadati</taxon>
        <taxon>Bacteroidota</taxon>
        <taxon>Bacteroidia</taxon>
        <taxon>Bacteroidales</taxon>
        <taxon>Dysgonomonadaceae</taxon>
        <taxon>Dysgonomonas</taxon>
        <taxon>environmental samples</taxon>
    </lineage>
</organism>
<dbReference type="InterPro" id="IPR012944">
    <property type="entry name" value="SusD_RagB_dom"/>
</dbReference>
<evidence type="ECO:0008006" key="9">
    <source>
        <dbReference type="Google" id="ProtNLM"/>
    </source>
</evidence>
<name>A0A212JWS4_9BACT</name>
<comment type="subcellular location">
    <subcellularLocation>
        <location evidence="1">Cell outer membrane</location>
    </subcellularLocation>
</comment>
<evidence type="ECO:0000256" key="5">
    <source>
        <dbReference type="ARBA" id="ARBA00023237"/>
    </source>
</evidence>
<protein>
    <recommendedName>
        <fullName evidence="9">SusD family protein</fullName>
    </recommendedName>
</protein>
<evidence type="ECO:0000256" key="2">
    <source>
        <dbReference type="ARBA" id="ARBA00006275"/>
    </source>
</evidence>
<dbReference type="Pfam" id="PF14322">
    <property type="entry name" value="SusD-like_3"/>
    <property type="match status" value="1"/>
</dbReference>
<dbReference type="EMBL" id="FLUM01000003">
    <property type="protein sequence ID" value="SBW03857.1"/>
    <property type="molecule type" value="Genomic_DNA"/>
</dbReference>
<proteinExistence type="inferred from homology"/>
<dbReference type="InterPro" id="IPR011990">
    <property type="entry name" value="TPR-like_helical_dom_sf"/>
</dbReference>
<evidence type="ECO:0000256" key="1">
    <source>
        <dbReference type="ARBA" id="ARBA00004442"/>
    </source>
</evidence>
<dbReference type="GO" id="GO:0009279">
    <property type="term" value="C:cell outer membrane"/>
    <property type="evidence" value="ECO:0007669"/>
    <property type="project" value="UniProtKB-SubCell"/>
</dbReference>
<sequence length="515" mass="57328">MKKLLYTLILSVTILSCSDSLDVTPIGKLMGGNFPVTDEDAIALTNGIYAPNVGISTSLAYMIDLTTETTVSGENPNSGGGLLGLIQWEPTNSYVTSVWTAFYVGITSANDVIDKLSESKTVSESIKKRSIGEARFLRAYYYYYAVQFWGEVPLVLHNVDGKNTTRASIDEVYAQIEDDLKSAADNLPNASSYADSDKGRASKGAAYALLSKVYLVWAQTSESGGDTARKDRFRKSVDAANSVTGYELEEVFLDNWNVNHKNGKENIFSTQHASGTATDGSGGNHLAHCAFSSGFSNTTPHVLVSDNKYYDAFDDRDQRKSGTYAKELYNPATNSVFTFTRPRFRKYIDASDPLGSASNRNINRSIIRYADILLVKAEAINELNNGPTTDAYDAINQVRRRAFEHFPLNQTSPDDLPAGLDYNGFKKAVQQERMFELTYEQSHWLDLVRWRVYVKTLKESGLDESYKKSSVSLKNYRFPIPQSQRNINPEGLWQNWGYDGYNESKTGANPYAGFE</sequence>
<dbReference type="InterPro" id="IPR033985">
    <property type="entry name" value="SusD-like_N"/>
</dbReference>
<feature type="domain" description="RagB/SusD" evidence="6">
    <location>
        <begin position="320"/>
        <end position="498"/>
    </location>
</feature>
<dbReference type="CDD" id="cd08977">
    <property type="entry name" value="SusD"/>
    <property type="match status" value="1"/>
</dbReference>
<feature type="domain" description="SusD-like N-terminal" evidence="7">
    <location>
        <begin position="87"/>
        <end position="215"/>
    </location>
</feature>
<dbReference type="PROSITE" id="PS51257">
    <property type="entry name" value="PROKAR_LIPOPROTEIN"/>
    <property type="match status" value="1"/>
</dbReference>
<dbReference type="AlphaFoldDB" id="A0A212JWS4"/>
<evidence type="ECO:0000256" key="3">
    <source>
        <dbReference type="ARBA" id="ARBA00022729"/>
    </source>
</evidence>
<keyword evidence="4" id="KW-0472">Membrane</keyword>
<evidence type="ECO:0000256" key="4">
    <source>
        <dbReference type="ARBA" id="ARBA00023136"/>
    </source>
</evidence>
<comment type="similarity">
    <text evidence="2">Belongs to the SusD family.</text>
</comment>
<dbReference type="SUPFAM" id="SSF48452">
    <property type="entry name" value="TPR-like"/>
    <property type="match status" value="1"/>
</dbReference>
<evidence type="ECO:0000259" key="6">
    <source>
        <dbReference type="Pfam" id="PF07980"/>
    </source>
</evidence>
<dbReference type="Pfam" id="PF07980">
    <property type="entry name" value="SusD_RagB"/>
    <property type="match status" value="1"/>
</dbReference>
<keyword evidence="3" id="KW-0732">Signal</keyword>
<accession>A0A212JWS4</accession>
<dbReference type="RefSeq" id="WP_296942724.1">
    <property type="nucleotide sequence ID" value="NZ_LT599032.1"/>
</dbReference>
<keyword evidence="5" id="KW-0998">Cell outer membrane</keyword>
<evidence type="ECO:0000313" key="8">
    <source>
        <dbReference type="EMBL" id="SBW03857.1"/>
    </source>
</evidence>
<gene>
    <name evidence="8" type="ORF">KL86DYS1_30688</name>
</gene>